<dbReference type="Proteomes" id="UP000030147">
    <property type="component" value="Unassembled WGS sequence"/>
</dbReference>
<protein>
    <submittedName>
        <fullName evidence="2">General stress protein</fullName>
    </submittedName>
</protein>
<dbReference type="InterPro" id="IPR009293">
    <property type="entry name" value="UPF0478"/>
</dbReference>
<evidence type="ECO:0000313" key="2">
    <source>
        <dbReference type="EMBL" id="KGP70763.1"/>
    </source>
</evidence>
<keyword evidence="1" id="KW-1133">Transmembrane helix</keyword>
<keyword evidence="1" id="KW-0472">Membrane</keyword>
<evidence type="ECO:0000313" key="3">
    <source>
        <dbReference type="Proteomes" id="UP000030147"/>
    </source>
</evidence>
<dbReference type="RefSeq" id="WP_036824911.1">
    <property type="nucleotide sequence ID" value="NZ_AVBF01000134.1"/>
</dbReference>
<reference evidence="2 3" key="1">
    <citation type="journal article" date="2015" name="Stand. Genomic Sci.">
        <title>High quality draft genome sequence of the moderately halophilic bacterium Pontibacillus yanchengensis Y32(T) and comparison among Pontibacillus genomes.</title>
        <authorList>
            <person name="Huang J."/>
            <person name="Qiao Z.X."/>
            <person name="Tang J.W."/>
            <person name="Wang G."/>
        </authorList>
    </citation>
    <scope>NUCLEOTIDE SEQUENCE [LARGE SCALE GENOMIC DNA]</scope>
    <source>
        <strain evidence="2 3">Y32</strain>
    </source>
</reference>
<dbReference type="EMBL" id="AVBF01000134">
    <property type="protein sequence ID" value="KGP70763.1"/>
    <property type="molecule type" value="Genomic_DNA"/>
</dbReference>
<dbReference type="OrthoDB" id="2437843at2"/>
<evidence type="ECO:0000256" key="1">
    <source>
        <dbReference type="SAM" id="Phobius"/>
    </source>
</evidence>
<accession>A0A0A2T8L6</accession>
<keyword evidence="1" id="KW-0812">Transmembrane</keyword>
<organism evidence="2 3">
    <name type="scientific">Pontibacillus yanchengensis Y32</name>
    <dbReference type="NCBI Taxonomy" id="1385514"/>
    <lineage>
        <taxon>Bacteria</taxon>
        <taxon>Bacillati</taxon>
        <taxon>Bacillota</taxon>
        <taxon>Bacilli</taxon>
        <taxon>Bacillales</taxon>
        <taxon>Bacillaceae</taxon>
        <taxon>Pontibacillus</taxon>
    </lineage>
</organism>
<dbReference type="PANTHER" id="PTHR40070">
    <property type="entry name" value="UPF0478 PROTEIN YTXG"/>
    <property type="match status" value="1"/>
</dbReference>
<dbReference type="Pfam" id="PF06103">
    <property type="entry name" value="DUF948"/>
    <property type="match status" value="1"/>
</dbReference>
<dbReference type="PANTHER" id="PTHR40070:SF1">
    <property type="entry name" value="UPF0478 PROTEIN YTXG"/>
    <property type="match status" value="1"/>
</dbReference>
<sequence>MDFVGIGVLLIGIAFVILAIFLSRTLNRLSSVLKGVDQTVEKLPSQLDEVMKETGQLIHNSNDTLADVNEKIAALSPLFYIIGDIGESSRKLSSSLMDATSSVKKDTEEGRETAERSDLSGLYGALALGYYFTQKRKTLKEMAQDINNK</sequence>
<dbReference type="STRING" id="1385514.N782_03640"/>
<name>A0A0A2T8L6_9BACI</name>
<dbReference type="eggNOG" id="COG4768">
    <property type="taxonomic scope" value="Bacteria"/>
</dbReference>
<feature type="transmembrane region" description="Helical" evidence="1">
    <location>
        <begin position="6"/>
        <end position="26"/>
    </location>
</feature>
<dbReference type="AlphaFoldDB" id="A0A0A2T8L6"/>
<gene>
    <name evidence="2" type="ORF">N782_03640</name>
</gene>
<proteinExistence type="predicted"/>
<comment type="caution">
    <text evidence="2">The sequence shown here is derived from an EMBL/GenBank/DDBJ whole genome shotgun (WGS) entry which is preliminary data.</text>
</comment>
<keyword evidence="3" id="KW-1185">Reference proteome</keyword>